<comment type="caution">
    <text evidence="1">The sequence shown here is derived from an EMBL/GenBank/DDBJ whole genome shotgun (WGS) entry which is preliminary data.</text>
</comment>
<organism evidence="1 2">
    <name type="scientific">Kutzneria chonburiensis</name>
    <dbReference type="NCBI Taxonomy" id="1483604"/>
    <lineage>
        <taxon>Bacteria</taxon>
        <taxon>Bacillati</taxon>
        <taxon>Actinomycetota</taxon>
        <taxon>Actinomycetes</taxon>
        <taxon>Pseudonocardiales</taxon>
        <taxon>Pseudonocardiaceae</taxon>
        <taxon>Kutzneria</taxon>
    </lineage>
</organism>
<sequence length="115" mass="12571">MRAAIERFGKELLLLGDIKSVPAVQVSDYCPTAHWVSVQWSADLPKQPGDLAPVEIEKNVIGQALSSIRLDGVRVVNAKDYPEEMAVAQTTDHATMLTTTVPRAEYVRVDGYASC</sequence>
<evidence type="ECO:0000313" key="1">
    <source>
        <dbReference type="EMBL" id="MFC0544991.1"/>
    </source>
</evidence>
<evidence type="ECO:0000313" key="2">
    <source>
        <dbReference type="Proteomes" id="UP001589810"/>
    </source>
</evidence>
<dbReference type="Proteomes" id="UP001589810">
    <property type="component" value="Unassembled WGS sequence"/>
</dbReference>
<accession>A0ABV6MYY4</accession>
<protein>
    <submittedName>
        <fullName evidence="1">Uncharacterized protein</fullName>
    </submittedName>
</protein>
<name>A0ABV6MYY4_9PSEU</name>
<proteinExistence type="predicted"/>
<gene>
    <name evidence="1" type="ORF">ACFFH7_26030</name>
</gene>
<reference evidence="1 2" key="1">
    <citation type="submission" date="2024-09" db="EMBL/GenBank/DDBJ databases">
        <authorList>
            <person name="Sun Q."/>
            <person name="Mori K."/>
        </authorList>
    </citation>
    <scope>NUCLEOTIDE SEQUENCE [LARGE SCALE GENOMIC DNA]</scope>
    <source>
        <strain evidence="1 2">TBRC 1432</strain>
    </source>
</reference>
<dbReference type="RefSeq" id="WP_273936282.1">
    <property type="nucleotide sequence ID" value="NZ_CP097263.1"/>
</dbReference>
<keyword evidence="2" id="KW-1185">Reference proteome</keyword>
<dbReference type="EMBL" id="JBHLUD010000008">
    <property type="protein sequence ID" value="MFC0544991.1"/>
    <property type="molecule type" value="Genomic_DNA"/>
</dbReference>